<reference evidence="2" key="1">
    <citation type="submission" date="2022-06" db="EMBL/GenBank/DDBJ databases">
        <title>Ornithinimicrobium HY1793.</title>
        <authorList>
            <person name="Huang Y."/>
        </authorList>
    </citation>
    <scope>NUCLEOTIDE SEQUENCE</scope>
    <source>
        <strain evidence="2">HY1793</strain>
    </source>
</reference>
<organism evidence="2 3">
    <name type="scientific">Ornithinimicrobium faecis</name>
    <dbReference type="NCBI Taxonomy" id="2934158"/>
    <lineage>
        <taxon>Bacteria</taxon>
        <taxon>Bacillati</taxon>
        <taxon>Actinomycetota</taxon>
        <taxon>Actinomycetes</taxon>
        <taxon>Micrococcales</taxon>
        <taxon>Ornithinimicrobiaceae</taxon>
        <taxon>Ornithinimicrobium</taxon>
    </lineage>
</organism>
<gene>
    <name evidence="2" type="ORF">NF556_08650</name>
</gene>
<dbReference type="Pfam" id="PF20114">
    <property type="entry name" value="DUF6504"/>
    <property type="match status" value="1"/>
</dbReference>
<evidence type="ECO:0000313" key="2">
    <source>
        <dbReference type="EMBL" id="USQ81700.1"/>
    </source>
</evidence>
<dbReference type="EMBL" id="CP099489">
    <property type="protein sequence ID" value="USQ81700.1"/>
    <property type="molecule type" value="Genomic_DNA"/>
</dbReference>
<evidence type="ECO:0000259" key="1">
    <source>
        <dbReference type="Pfam" id="PF20114"/>
    </source>
</evidence>
<dbReference type="InterPro" id="IPR045443">
    <property type="entry name" value="DUF6504"/>
</dbReference>
<proteinExistence type="predicted"/>
<feature type="domain" description="DUF6504" evidence="1">
    <location>
        <begin position="1"/>
        <end position="140"/>
    </location>
</feature>
<name>A0ABY4YY72_9MICO</name>
<sequence>MSRRYADPVEVRLGVPQIGRRVVVPAGVDVATVPTAFLWRGRLHVVQAVLEHWTQRLPWWRMPWGEESPGLTSAGVPSVGSSAGGTTAEITAAGVTTTEVTTEQLEREVWRVEASAGRLMQTGVYDLTKDDRWRLVRVAD</sequence>
<keyword evidence="3" id="KW-1185">Reference proteome</keyword>
<dbReference type="Proteomes" id="UP001056455">
    <property type="component" value="Chromosome"/>
</dbReference>
<accession>A0ABY4YY72</accession>
<evidence type="ECO:0000313" key="3">
    <source>
        <dbReference type="Proteomes" id="UP001056455"/>
    </source>
</evidence>
<dbReference type="RefSeq" id="WP_252595236.1">
    <property type="nucleotide sequence ID" value="NZ_CP099489.1"/>
</dbReference>
<protein>
    <submittedName>
        <fullName evidence="2">DUF6504 family protein</fullName>
    </submittedName>
</protein>